<organism evidence="5 6">
    <name type="scientific">Fusarium zealandicum</name>
    <dbReference type="NCBI Taxonomy" id="1053134"/>
    <lineage>
        <taxon>Eukaryota</taxon>
        <taxon>Fungi</taxon>
        <taxon>Dikarya</taxon>
        <taxon>Ascomycota</taxon>
        <taxon>Pezizomycotina</taxon>
        <taxon>Sordariomycetes</taxon>
        <taxon>Hypocreomycetidae</taxon>
        <taxon>Hypocreales</taxon>
        <taxon>Nectriaceae</taxon>
        <taxon>Fusarium</taxon>
        <taxon>Fusarium staphyleae species complex</taxon>
    </lineage>
</organism>
<dbReference type="PANTHER" id="PTHR23117">
    <property type="entry name" value="GUANYLATE KINASE-RELATED"/>
    <property type="match status" value="1"/>
</dbReference>
<dbReference type="GO" id="GO:0004385">
    <property type="term" value="F:GMP kinase activity"/>
    <property type="evidence" value="ECO:0007669"/>
    <property type="project" value="TreeGrafter"/>
</dbReference>
<proteinExistence type="inferred from homology"/>
<reference evidence="5" key="2">
    <citation type="submission" date="2020-05" db="EMBL/GenBank/DDBJ databases">
        <authorList>
            <person name="Kim H.-S."/>
            <person name="Proctor R.H."/>
            <person name="Brown D.W."/>
        </authorList>
    </citation>
    <scope>NUCLEOTIDE SEQUENCE</scope>
    <source>
        <strain evidence="5">NRRL 22465</strain>
    </source>
</reference>
<evidence type="ECO:0000256" key="2">
    <source>
        <dbReference type="ARBA" id="ARBA00022679"/>
    </source>
</evidence>
<evidence type="ECO:0000313" key="5">
    <source>
        <dbReference type="EMBL" id="KAF4976824.1"/>
    </source>
</evidence>
<comment type="similarity">
    <text evidence="1">Belongs to the guanylate kinase family.</text>
</comment>
<evidence type="ECO:0000256" key="1">
    <source>
        <dbReference type="ARBA" id="ARBA00005790"/>
    </source>
</evidence>
<dbReference type="InterPro" id="IPR008144">
    <property type="entry name" value="Guanylate_kin-like_dom"/>
</dbReference>
<sequence>MPSSTSAASPRDPRPIIISGPSGVGKGTLIQKLLDAHLNPYISPSEFTSLISEYAFVEDKFFSRNYYGTSKKTAADQEARGLVAVLDIEIEGVKQIKRSPSIDARYVLIKPPSLDLLEARLRGRGTESEEQIQKRLAQGRLELGYAETPGVYHVVTIINDDLDKTHKELEGFVYESR</sequence>
<keyword evidence="6" id="KW-1185">Reference proteome</keyword>
<dbReference type="PROSITE" id="PS50052">
    <property type="entry name" value="GUANYLATE_KINASE_2"/>
    <property type="match status" value="1"/>
</dbReference>
<dbReference type="AlphaFoldDB" id="A0A8H4UIB1"/>
<feature type="domain" description="Guanylate kinase-like" evidence="4">
    <location>
        <begin position="13"/>
        <end position="174"/>
    </location>
</feature>
<accession>A0A8H4UIB1</accession>
<dbReference type="SUPFAM" id="SSF52540">
    <property type="entry name" value="P-loop containing nucleoside triphosphate hydrolases"/>
    <property type="match status" value="1"/>
</dbReference>
<keyword evidence="3" id="KW-0418">Kinase</keyword>
<evidence type="ECO:0000256" key="3">
    <source>
        <dbReference type="ARBA" id="ARBA00022777"/>
    </source>
</evidence>
<evidence type="ECO:0000313" key="6">
    <source>
        <dbReference type="Proteomes" id="UP000635477"/>
    </source>
</evidence>
<dbReference type="Gene3D" id="3.30.63.10">
    <property type="entry name" value="Guanylate Kinase phosphate binding domain"/>
    <property type="match status" value="1"/>
</dbReference>
<protein>
    <recommendedName>
        <fullName evidence="4">Guanylate kinase-like domain-containing protein</fullName>
    </recommendedName>
</protein>
<dbReference type="SMART" id="SM00072">
    <property type="entry name" value="GuKc"/>
    <property type="match status" value="1"/>
</dbReference>
<keyword evidence="2" id="KW-0808">Transferase</keyword>
<comment type="caution">
    <text evidence="5">The sequence shown here is derived from an EMBL/GenBank/DDBJ whole genome shotgun (WGS) entry which is preliminary data.</text>
</comment>
<dbReference type="PANTHER" id="PTHR23117:SF13">
    <property type="entry name" value="GUANYLATE KINASE"/>
    <property type="match status" value="1"/>
</dbReference>
<dbReference type="InterPro" id="IPR027417">
    <property type="entry name" value="P-loop_NTPase"/>
</dbReference>
<dbReference type="Gene3D" id="3.40.50.300">
    <property type="entry name" value="P-loop containing nucleotide triphosphate hydrolases"/>
    <property type="match status" value="2"/>
</dbReference>
<dbReference type="Proteomes" id="UP000635477">
    <property type="component" value="Unassembled WGS sequence"/>
</dbReference>
<dbReference type="InterPro" id="IPR008145">
    <property type="entry name" value="GK/Ca_channel_bsu"/>
</dbReference>
<dbReference type="GO" id="GO:0005829">
    <property type="term" value="C:cytosol"/>
    <property type="evidence" value="ECO:0007669"/>
    <property type="project" value="TreeGrafter"/>
</dbReference>
<dbReference type="Pfam" id="PF00625">
    <property type="entry name" value="Guanylate_kin"/>
    <property type="match status" value="1"/>
</dbReference>
<evidence type="ECO:0000259" key="4">
    <source>
        <dbReference type="PROSITE" id="PS50052"/>
    </source>
</evidence>
<gene>
    <name evidence="5" type="ORF">FZEAL_6565</name>
</gene>
<dbReference type="OrthoDB" id="6334211at2759"/>
<name>A0A8H4UIB1_9HYPO</name>
<dbReference type="EMBL" id="JABEYC010000485">
    <property type="protein sequence ID" value="KAF4976824.1"/>
    <property type="molecule type" value="Genomic_DNA"/>
</dbReference>
<reference evidence="5" key="1">
    <citation type="journal article" date="2020" name="BMC Genomics">
        <title>Correction to: Identification and distribution of gene clusters required for synthesis of sphingolipid metabolism inhibitors in diverse species of the filamentous fungus Fusarium.</title>
        <authorList>
            <person name="Kim H.S."/>
            <person name="Lohmar J.M."/>
            <person name="Busman M."/>
            <person name="Brown D.W."/>
            <person name="Naumann T.A."/>
            <person name="Divon H.H."/>
            <person name="Lysoe E."/>
            <person name="Uhlig S."/>
            <person name="Proctor R.H."/>
        </authorList>
    </citation>
    <scope>NUCLEOTIDE SEQUENCE</scope>
    <source>
        <strain evidence="5">NRRL 22465</strain>
    </source>
</reference>